<evidence type="ECO:0000313" key="1">
    <source>
        <dbReference type="EMBL" id="KAK0709540.1"/>
    </source>
</evidence>
<gene>
    <name evidence="1" type="ORF">B0T26DRAFT_754727</name>
</gene>
<dbReference type="EMBL" id="JAUIRO010000006">
    <property type="protein sequence ID" value="KAK0709540.1"/>
    <property type="molecule type" value="Genomic_DNA"/>
</dbReference>
<comment type="caution">
    <text evidence="1">The sequence shown here is derived from an EMBL/GenBank/DDBJ whole genome shotgun (WGS) entry which is preliminary data.</text>
</comment>
<evidence type="ECO:0000313" key="2">
    <source>
        <dbReference type="Proteomes" id="UP001172101"/>
    </source>
</evidence>
<proteinExistence type="predicted"/>
<reference evidence="1" key="1">
    <citation type="submission" date="2023-06" db="EMBL/GenBank/DDBJ databases">
        <title>Genome-scale phylogeny and comparative genomics of the fungal order Sordariales.</title>
        <authorList>
            <consortium name="Lawrence Berkeley National Laboratory"/>
            <person name="Hensen N."/>
            <person name="Bonometti L."/>
            <person name="Westerberg I."/>
            <person name="Brannstrom I.O."/>
            <person name="Guillou S."/>
            <person name="Cros-Aarteil S."/>
            <person name="Calhoun S."/>
            <person name="Haridas S."/>
            <person name="Kuo A."/>
            <person name="Mondo S."/>
            <person name="Pangilinan J."/>
            <person name="Riley R."/>
            <person name="LaButti K."/>
            <person name="Andreopoulos B."/>
            <person name="Lipzen A."/>
            <person name="Chen C."/>
            <person name="Yanf M."/>
            <person name="Daum C."/>
            <person name="Ng V."/>
            <person name="Clum A."/>
            <person name="Steindorff A."/>
            <person name="Ohm R."/>
            <person name="Martin F."/>
            <person name="Silar P."/>
            <person name="Natvig D."/>
            <person name="Lalanne C."/>
            <person name="Gautier V."/>
            <person name="Ament-velasquez S.L."/>
            <person name="Kruys A."/>
            <person name="Hutchinson M.I."/>
            <person name="Powell A.J."/>
            <person name="Barry K."/>
            <person name="Miller A.N."/>
            <person name="Grigoriev I.V."/>
            <person name="Debuchy R."/>
            <person name="Gladieux P."/>
            <person name="Thoren M.H."/>
            <person name="Johannesson H."/>
        </authorList>
    </citation>
    <scope>NUCLEOTIDE SEQUENCE</scope>
    <source>
        <strain evidence="1">SMH2392-1A</strain>
    </source>
</reference>
<accession>A0AA40A5B6</accession>
<sequence length="316" mass="35125">MSQNDPLVLAQREWVKIFNGGAYTGMLMMEQLIKASGKTHKQFLEDPKNSIKKATETHLNTANLQQLGPTWNTYSGRCTSFAVKAINELNAHKGAGGAAIFNFEIYDLSRHRVARCKTTGIVIDSSSTLPNGAFVLPEGEWARFPETDASWKFKSSESKFERQGNVDGQIKKSSSPITSAAAMLVCLKEVEESAFKSVPTLFRSVQDGIPMFHGIIVWCPREHALELGANATDWKDEKKLTIQFPKYLKDTKTPDPAMVGTLDSLRECLTDLNAFIRDYGGPHGKEQWANIEDLNTTLIQNALDLWGFPKPVRLGS</sequence>
<organism evidence="1 2">
    <name type="scientific">Lasiosphaeria miniovina</name>
    <dbReference type="NCBI Taxonomy" id="1954250"/>
    <lineage>
        <taxon>Eukaryota</taxon>
        <taxon>Fungi</taxon>
        <taxon>Dikarya</taxon>
        <taxon>Ascomycota</taxon>
        <taxon>Pezizomycotina</taxon>
        <taxon>Sordariomycetes</taxon>
        <taxon>Sordariomycetidae</taxon>
        <taxon>Sordariales</taxon>
        <taxon>Lasiosphaeriaceae</taxon>
        <taxon>Lasiosphaeria</taxon>
    </lineage>
</organism>
<dbReference type="RefSeq" id="XP_060292844.1">
    <property type="nucleotide sequence ID" value="XM_060445860.1"/>
</dbReference>
<dbReference type="Proteomes" id="UP001172101">
    <property type="component" value="Unassembled WGS sequence"/>
</dbReference>
<keyword evidence="2" id="KW-1185">Reference proteome</keyword>
<dbReference type="GeneID" id="85329130"/>
<protein>
    <submittedName>
        <fullName evidence="1">Uncharacterized protein</fullName>
    </submittedName>
</protein>
<dbReference type="AlphaFoldDB" id="A0AA40A5B6"/>
<name>A0AA40A5B6_9PEZI</name>